<keyword evidence="2" id="KW-0067">ATP-binding</keyword>
<dbReference type="InterPro" id="IPR036961">
    <property type="entry name" value="Kinesin_motor_dom_sf"/>
</dbReference>
<dbReference type="EMBL" id="UZAN01040334">
    <property type="protein sequence ID" value="VDP69305.1"/>
    <property type="molecule type" value="Genomic_DNA"/>
</dbReference>
<dbReference type="Gene3D" id="3.40.850.10">
    <property type="entry name" value="Kinesin motor domain"/>
    <property type="match status" value="1"/>
</dbReference>
<reference evidence="6" key="1">
    <citation type="submission" date="2016-06" db="UniProtKB">
        <authorList>
            <consortium name="WormBaseParasite"/>
        </authorList>
    </citation>
    <scope>IDENTIFICATION</scope>
</reference>
<dbReference type="SUPFAM" id="SSF52540">
    <property type="entry name" value="P-loop containing nucleoside triphosphate hydrolases"/>
    <property type="match status" value="1"/>
</dbReference>
<feature type="coiled-coil region" evidence="3">
    <location>
        <begin position="255"/>
        <end position="327"/>
    </location>
</feature>
<protein>
    <submittedName>
        <fullName evidence="6">Kinesin motor domain-containing protein</fullName>
    </submittedName>
</protein>
<organism evidence="6">
    <name type="scientific">Echinostoma caproni</name>
    <dbReference type="NCBI Taxonomy" id="27848"/>
    <lineage>
        <taxon>Eukaryota</taxon>
        <taxon>Metazoa</taxon>
        <taxon>Spiralia</taxon>
        <taxon>Lophotrochozoa</taxon>
        <taxon>Platyhelminthes</taxon>
        <taxon>Trematoda</taxon>
        <taxon>Digenea</taxon>
        <taxon>Plagiorchiida</taxon>
        <taxon>Echinostomata</taxon>
        <taxon>Echinostomatoidea</taxon>
        <taxon>Echinostomatidae</taxon>
        <taxon>Echinostoma</taxon>
    </lineage>
</organism>
<evidence type="ECO:0000256" key="3">
    <source>
        <dbReference type="SAM" id="Coils"/>
    </source>
</evidence>
<proteinExistence type="predicted"/>
<dbReference type="Proteomes" id="UP000272942">
    <property type="component" value="Unassembled WGS sequence"/>
</dbReference>
<dbReference type="AlphaFoldDB" id="A0A183A8T4"/>
<gene>
    <name evidence="4" type="ORF">ECPE_LOCUS3369</name>
</gene>
<evidence type="ECO:0000256" key="1">
    <source>
        <dbReference type="ARBA" id="ARBA00022741"/>
    </source>
</evidence>
<dbReference type="OrthoDB" id="2113965at2759"/>
<evidence type="ECO:0000313" key="4">
    <source>
        <dbReference type="EMBL" id="VDP69305.1"/>
    </source>
</evidence>
<accession>A0A183A8T4</accession>
<dbReference type="WBParaSite" id="ECPE_0000337201-mRNA-1">
    <property type="protein sequence ID" value="ECPE_0000337201-mRNA-1"/>
    <property type="gene ID" value="ECPE_0000337201"/>
</dbReference>
<dbReference type="InterPro" id="IPR027417">
    <property type="entry name" value="P-loop_NTPase"/>
</dbReference>
<dbReference type="GO" id="GO:0005524">
    <property type="term" value="F:ATP binding"/>
    <property type="evidence" value="ECO:0007669"/>
    <property type="project" value="UniProtKB-KW"/>
</dbReference>
<keyword evidence="3" id="KW-0175">Coiled coil</keyword>
<name>A0A183A8T4_9TREM</name>
<evidence type="ECO:0000256" key="2">
    <source>
        <dbReference type="ARBA" id="ARBA00022840"/>
    </source>
</evidence>
<sequence length="435" mass="49142">MGERTAGQNVVLNGHALEMQGIIDHTVFSLFEKLNKGRKIQGLTTSMVNTAVEANDSLHTVLSRYFALAYGSDQMANTEPIGFFLRFKLSSGYREQIDNPTTSTMTFFVLTGAESLAVVLSKPEMADEQTNGIISLYELINQLASGPPGKREFPNYGLSVLTRLLSEELGGNCFTRVLFSIPAQPEPTVHAVLVHMASRLNRIVNCPIMNDKAALLLAARARELCRQAVGATQGAVELAGEVGENPENAIRYTNARNLRQCVDELTRRLEQLNQEYVHATDERVRVSKMWMTSEEQNIQLNEQLSTAQTELQELRFKNEELESITNKAVEASTRSIELKRANDLLNGYCTELHYKLDELQKELTNSAVKNEELSRELFHQLRKQRNYLQQVTKGSNFTDWQTDASDELKRIESMFDHPHTVSDELKQNEKSIIRE</sequence>
<keyword evidence="5" id="KW-1185">Reference proteome</keyword>
<keyword evidence="1" id="KW-0547">Nucleotide-binding</keyword>
<evidence type="ECO:0000313" key="5">
    <source>
        <dbReference type="Proteomes" id="UP000272942"/>
    </source>
</evidence>
<evidence type="ECO:0000313" key="6">
    <source>
        <dbReference type="WBParaSite" id="ECPE_0000337201-mRNA-1"/>
    </source>
</evidence>
<reference evidence="4 5" key="2">
    <citation type="submission" date="2018-11" db="EMBL/GenBank/DDBJ databases">
        <authorList>
            <consortium name="Pathogen Informatics"/>
        </authorList>
    </citation>
    <scope>NUCLEOTIDE SEQUENCE [LARGE SCALE GENOMIC DNA]</scope>
    <source>
        <strain evidence="4 5">Egypt</strain>
    </source>
</reference>